<dbReference type="Pfam" id="PF00892">
    <property type="entry name" value="EamA"/>
    <property type="match status" value="2"/>
</dbReference>
<dbReference type="InterPro" id="IPR050638">
    <property type="entry name" value="AA-Vitamin_Transporters"/>
</dbReference>
<keyword evidence="4 6" id="KW-1133">Transmembrane helix</keyword>
<accession>A0A931J389</accession>
<organism evidence="8 9">
    <name type="scientific">Inhella proteolytica</name>
    <dbReference type="NCBI Taxonomy" id="2795029"/>
    <lineage>
        <taxon>Bacteria</taxon>
        <taxon>Pseudomonadati</taxon>
        <taxon>Pseudomonadota</taxon>
        <taxon>Betaproteobacteria</taxon>
        <taxon>Burkholderiales</taxon>
        <taxon>Sphaerotilaceae</taxon>
        <taxon>Inhella</taxon>
    </lineage>
</organism>
<dbReference type="PANTHER" id="PTHR32322:SF2">
    <property type="entry name" value="EAMA DOMAIN-CONTAINING PROTEIN"/>
    <property type="match status" value="1"/>
</dbReference>
<evidence type="ECO:0000256" key="4">
    <source>
        <dbReference type="ARBA" id="ARBA00022989"/>
    </source>
</evidence>
<dbReference type="Proteomes" id="UP000613266">
    <property type="component" value="Unassembled WGS sequence"/>
</dbReference>
<evidence type="ECO:0000313" key="9">
    <source>
        <dbReference type="Proteomes" id="UP000613266"/>
    </source>
</evidence>
<keyword evidence="3 6" id="KW-0812">Transmembrane</keyword>
<feature type="domain" description="EamA" evidence="7">
    <location>
        <begin position="13"/>
        <end position="143"/>
    </location>
</feature>
<gene>
    <name evidence="8" type="ORF">I7X39_00565</name>
</gene>
<evidence type="ECO:0000259" key="7">
    <source>
        <dbReference type="Pfam" id="PF00892"/>
    </source>
</evidence>
<dbReference type="GO" id="GO:0016020">
    <property type="term" value="C:membrane"/>
    <property type="evidence" value="ECO:0007669"/>
    <property type="project" value="UniProtKB-SubCell"/>
</dbReference>
<feature type="transmembrane region" description="Helical" evidence="6">
    <location>
        <begin position="221"/>
        <end position="241"/>
    </location>
</feature>
<feature type="transmembrane region" description="Helical" evidence="6">
    <location>
        <begin position="189"/>
        <end position="209"/>
    </location>
</feature>
<comment type="caution">
    <text evidence="8">The sequence shown here is derived from an EMBL/GenBank/DDBJ whole genome shotgun (WGS) entry which is preliminary data.</text>
</comment>
<feature type="transmembrane region" description="Helical" evidence="6">
    <location>
        <begin position="154"/>
        <end position="177"/>
    </location>
</feature>
<evidence type="ECO:0000256" key="1">
    <source>
        <dbReference type="ARBA" id="ARBA00004141"/>
    </source>
</evidence>
<reference evidence="8" key="1">
    <citation type="submission" date="2020-12" db="EMBL/GenBank/DDBJ databases">
        <title>The genome sequence of Inhella sp. 1Y17.</title>
        <authorList>
            <person name="Liu Y."/>
        </authorList>
    </citation>
    <scope>NUCLEOTIDE SEQUENCE</scope>
    <source>
        <strain evidence="8">1Y17</strain>
    </source>
</reference>
<comment type="similarity">
    <text evidence="2">Belongs to the EamA transporter family.</text>
</comment>
<keyword evidence="5 6" id="KW-0472">Membrane</keyword>
<evidence type="ECO:0000313" key="8">
    <source>
        <dbReference type="EMBL" id="MBH9575385.1"/>
    </source>
</evidence>
<feature type="transmembrane region" description="Helical" evidence="6">
    <location>
        <begin position="73"/>
        <end position="93"/>
    </location>
</feature>
<evidence type="ECO:0000256" key="2">
    <source>
        <dbReference type="ARBA" id="ARBA00007362"/>
    </source>
</evidence>
<protein>
    <submittedName>
        <fullName evidence="8">DMT family transporter</fullName>
    </submittedName>
</protein>
<dbReference type="SUPFAM" id="SSF103481">
    <property type="entry name" value="Multidrug resistance efflux transporter EmrE"/>
    <property type="match status" value="2"/>
</dbReference>
<dbReference type="InterPro" id="IPR037185">
    <property type="entry name" value="EmrE-like"/>
</dbReference>
<dbReference type="EMBL" id="JAEDAK010000001">
    <property type="protein sequence ID" value="MBH9575385.1"/>
    <property type="molecule type" value="Genomic_DNA"/>
</dbReference>
<name>A0A931J389_9BURK</name>
<feature type="domain" description="EamA" evidence="7">
    <location>
        <begin position="159"/>
        <end position="298"/>
    </location>
</feature>
<sequence>MTAPHALTPRLALLLSLPPLLWAGNAVVGKLLVPAVPPALLNLLRWSLALALLLPLTQQLWRERGLLTQHWRWLAGTGLLGMGLYNALLYRALHSSDPLNVTLIAASLPLSMLLVGLLAFGVRPTLRQGLGALLSLLGVAVVISQGEWQRLRQVAFVQGDVLMLLANLAWALYSWLLARAPKGLAHWNWADLLAAQALFGLVFAGLGSLAEQAAGAPTVQWSGTLLLGLLYIAVGPSLIAYRCWGLGVREAGPALTGFFINLTPLFAALLSAALIGSMPRAFHALAFALIAAGILVSSRR</sequence>
<feature type="transmembrane region" description="Helical" evidence="6">
    <location>
        <begin position="281"/>
        <end position="298"/>
    </location>
</feature>
<dbReference type="RefSeq" id="WP_198109008.1">
    <property type="nucleotide sequence ID" value="NZ_JAEDAK010000001.1"/>
</dbReference>
<evidence type="ECO:0000256" key="3">
    <source>
        <dbReference type="ARBA" id="ARBA00022692"/>
    </source>
</evidence>
<feature type="transmembrane region" description="Helical" evidence="6">
    <location>
        <begin position="253"/>
        <end position="275"/>
    </location>
</feature>
<dbReference type="InterPro" id="IPR000620">
    <property type="entry name" value="EamA_dom"/>
</dbReference>
<evidence type="ECO:0000256" key="5">
    <source>
        <dbReference type="ARBA" id="ARBA00023136"/>
    </source>
</evidence>
<dbReference type="AlphaFoldDB" id="A0A931J389"/>
<dbReference type="PANTHER" id="PTHR32322">
    <property type="entry name" value="INNER MEMBRANE TRANSPORTER"/>
    <property type="match status" value="1"/>
</dbReference>
<comment type="subcellular location">
    <subcellularLocation>
        <location evidence="1">Membrane</location>
        <topology evidence="1">Multi-pass membrane protein</topology>
    </subcellularLocation>
</comment>
<proteinExistence type="inferred from homology"/>
<evidence type="ECO:0000256" key="6">
    <source>
        <dbReference type="SAM" id="Phobius"/>
    </source>
</evidence>
<feature type="transmembrane region" description="Helical" evidence="6">
    <location>
        <begin position="129"/>
        <end position="148"/>
    </location>
</feature>
<keyword evidence="9" id="KW-1185">Reference proteome</keyword>
<feature type="transmembrane region" description="Helical" evidence="6">
    <location>
        <begin position="99"/>
        <end position="122"/>
    </location>
</feature>